<dbReference type="InterPro" id="IPR011335">
    <property type="entry name" value="Restrct_endonuc-II-like"/>
</dbReference>
<evidence type="ECO:0000313" key="2">
    <source>
        <dbReference type="EMBL" id="GLJ79935.1"/>
    </source>
</evidence>
<dbReference type="EMBL" id="BSEO01000006">
    <property type="protein sequence ID" value="GLJ79935.1"/>
    <property type="molecule type" value="Genomic_DNA"/>
</dbReference>
<accession>A0A9W6M3C5</accession>
<reference evidence="2" key="2">
    <citation type="submission" date="2023-01" db="EMBL/GenBank/DDBJ databases">
        <authorList>
            <person name="Sun Q."/>
            <person name="Evtushenko L."/>
        </authorList>
    </citation>
    <scope>NUCLEOTIDE SEQUENCE</scope>
    <source>
        <strain evidence="2">VKM Ac-1447</strain>
    </source>
</reference>
<dbReference type="Proteomes" id="UP001142317">
    <property type="component" value="Unassembled WGS sequence"/>
</dbReference>
<feature type="domain" description="DUF559" evidence="1">
    <location>
        <begin position="192"/>
        <end position="268"/>
    </location>
</feature>
<sequence>MDEERIVSWMRRTGGVARTTALHDAGASRYRIQTAIETGTLRRVRRGWVALPDADAELVAAARHGVVIACVSAARRRGLWVLAEDRPHVAAPPHAGRAPTGRATVHWHEPAVPRHPDALVDPIENVLVTVARCQPVEPALVIWESALRRQLTSREVLGRLDLPPAARQLWAQAAPFSDSGLETILPLRLRWLGVPLQQQVWLLGRPVDLLIGERLVVQIDGGHHVGRQRAADIEHDARLMLHGYHVIRVTYAQVVDDWPQVHGLIATAVAQGLHRAR</sequence>
<dbReference type="AlphaFoldDB" id="A0A9W6M3C5"/>
<proteinExistence type="predicted"/>
<evidence type="ECO:0000259" key="1">
    <source>
        <dbReference type="Pfam" id="PF04480"/>
    </source>
</evidence>
<dbReference type="InterPro" id="IPR007569">
    <property type="entry name" value="DUF559"/>
</dbReference>
<protein>
    <recommendedName>
        <fullName evidence="1">DUF559 domain-containing protein</fullName>
    </recommendedName>
</protein>
<keyword evidence="3" id="KW-1185">Reference proteome</keyword>
<dbReference type="RefSeq" id="WP_210006099.1">
    <property type="nucleotide sequence ID" value="NZ_BSEO01000006.1"/>
</dbReference>
<dbReference type="Pfam" id="PF04480">
    <property type="entry name" value="DUF559"/>
    <property type="match status" value="1"/>
</dbReference>
<comment type="caution">
    <text evidence="2">The sequence shown here is derived from an EMBL/GenBank/DDBJ whole genome shotgun (WGS) entry which is preliminary data.</text>
</comment>
<reference evidence="2" key="1">
    <citation type="journal article" date="2014" name="Int. J. Syst. Evol. Microbiol.">
        <title>Complete genome sequence of Corynebacterium casei LMG S-19264T (=DSM 44701T), isolated from a smear-ripened cheese.</title>
        <authorList>
            <consortium name="US DOE Joint Genome Institute (JGI-PGF)"/>
            <person name="Walter F."/>
            <person name="Albersmeier A."/>
            <person name="Kalinowski J."/>
            <person name="Ruckert C."/>
        </authorList>
    </citation>
    <scope>NUCLEOTIDE SEQUENCE</scope>
    <source>
        <strain evidence="2">VKM Ac-1447</strain>
    </source>
</reference>
<gene>
    <name evidence="2" type="ORF">GCM10017586_16180</name>
</gene>
<evidence type="ECO:0000313" key="3">
    <source>
        <dbReference type="Proteomes" id="UP001142317"/>
    </source>
</evidence>
<dbReference type="Gene3D" id="3.40.960.10">
    <property type="entry name" value="VSR Endonuclease"/>
    <property type="match status" value="1"/>
</dbReference>
<dbReference type="SUPFAM" id="SSF52980">
    <property type="entry name" value="Restriction endonuclease-like"/>
    <property type="match status" value="1"/>
</dbReference>
<organism evidence="2 3">
    <name type="scientific">Microbacterium imperiale</name>
    <dbReference type="NCBI Taxonomy" id="33884"/>
    <lineage>
        <taxon>Bacteria</taxon>
        <taxon>Bacillati</taxon>
        <taxon>Actinomycetota</taxon>
        <taxon>Actinomycetes</taxon>
        <taxon>Micrococcales</taxon>
        <taxon>Microbacteriaceae</taxon>
        <taxon>Microbacterium</taxon>
    </lineage>
</organism>
<name>A0A9W6M3C5_9MICO</name>